<sequence>MLKSQGVGLNIESWNGTSLCVILEKGLSHKQHIEYTVDRMIGKTTALSKLKTNWINSPFAARSIEKFTSYKSGLKPKKNSGPLAGEELSDTQLSGVDQLYSHGSGLLDEASHD</sequence>
<proteinExistence type="predicted"/>
<keyword evidence="2" id="KW-1185">Reference proteome</keyword>
<accession>A0ABD2P1U2</accession>
<dbReference type="EMBL" id="JABFTP020000165">
    <property type="protein sequence ID" value="KAL3284920.1"/>
    <property type="molecule type" value="Genomic_DNA"/>
</dbReference>
<reference evidence="1 2" key="1">
    <citation type="journal article" date="2021" name="BMC Biol.">
        <title>Horizontally acquired antibacterial genes associated with adaptive radiation of ladybird beetles.</title>
        <authorList>
            <person name="Li H.S."/>
            <person name="Tang X.F."/>
            <person name="Huang Y.H."/>
            <person name="Xu Z.Y."/>
            <person name="Chen M.L."/>
            <person name="Du X.Y."/>
            <person name="Qiu B.Y."/>
            <person name="Chen P.T."/>
            <person name="Zhang W."/>
            <person name="Slipinski A."/>
            <person name="Escalona H.E."/>
            <person name="Waterhouse R.M."/>
            <person name="Zwick A."/>
            <person name="Pang H."/>
        </authorList>
    </citation>
    <scope>NUCLEOTIDE SEQUENCE [LARGE SCALE GENOMIC DNA]</scope>
    <source>
        <strain evidence="1">SYSU2018</strain>
    </source>
</reference>
<organism evidence="1 2">
    <name type="scientific">Cryptolaemus montrouzieri</name>
    <dbReference type="NCBI Taxonomy" id="559131"/>
    <lineage>
        <taxon>Eukaryota</taxon>
        <taxon>Metazoa</taxon>
        <taxon>Ecdysozoa</taxon>
        <taxon>Arthropoda</taxon>
        <taxon>Hexapoda</taxon>
        <taxon>Insecta</taxon>
        <taxon>Pterygota</taxon>
        <taxon>Neoptera</taxon>
        <taxon>Endopterygota</taxon>
        <taxon>Coleoptera</taxon>
        <taxon>Polyphaga</taxon>
        <taxon>Cucujiformia</taxon>
        <taxon>Coccinelloidea</taxon>
        <taxon>Coccinellidae</taxon>
        <taxon>Scymninae</taxon>
        <taxon>Scymnini</taxon>
        <taxon>Cryptolaemus</taxon>
    </lineage>
</organism>
<comment type="caution">
    <text evidence="1">The sequence shown here is derived from an EMBL/GenBank/DDBJ whole genome shotgun (WGS) entry which is preliminary data.</text>
</comment>
<evidence type="ECO:0000313" key="1">
    <source>
        <dbReference type="EMBL" id="KAL3284920.1"/>
    </source>
</evidence>
<protein>
    <submittedName>
        <fullName evidence="1">Uncharacterized protein</fullName>
    </submittedName>
</protein>
<name>A0ABD2P1U2_9CUCU</name>
<evidence type="ECO:0000313" key="2">
    <source>
        <dbReference type="Proteomes" id="UP001516400"/>
    </source>
</evidence>
<dbReference type="Proteomes" id="UP001516400">
    <property type="component" value="Unassembled WGS sequence"/>
</dbReference>
<dbReference type="AlphaFoldDB" id="A0ABD2P1U2"/>
<gene>
    <name evidence="1" type="ORF">HHI36_019052</name>
</gene>